<comment type="caution">
    <text evidence="1">The sequence shown here is derived from an EMBL/GenBank/DDBJ whole genome shotgun (WGS) entry which is preliminary data.</text>
</comment>
<evidence type="ECO:0000313" key="2">
    <source>
        <dbReference type="Proteomes" id="UP001165064"/>
    </source>
</evidence>
<name>A0ACB5TQN8_AMBMO</name>
<dbReference type="EMBL" id="BSXS01008502">
    <property type="protein sequence ID" value="GME92715.1"/>
    <property type="molecule type" value="Genomic_DNA"/>
</dbReference>
<organism evidence="1 2">
    <name type="scientific">Ambrosiozyma monospora</name>
    <name type="common">Yeast</name>
    <name type="synonym">Endomycopsis monosporus</name>
    <dbReference type="NCBI Taxonomy" id="43982"/>
    <lineage>
        <taxon>Eukaryota</taxon>
        <taxon>Fungi</taxon>
        <taxon>Dikarya</taxon>
        <taxon>Ascomycota</taxon>
        <taxon>Saccharomycotina</taxon>
        <taxon>Pichiomycetes</taxon>
        <taxon>Pichiales</taxon>
        <taxon>Pichiaceae</taxon>
        <taxon>Ambrosiozyma</taxon>
    </lineage>
</organism>
<dbReference type="Proteomes" id="UP001165064">
    <property type="component" value="Unassembled WGS sequence"/>
</dbReference>
<evidence type="ECO:0000313" key="1">
    <source>
        <dbReference type="EMBL" id="GME92715.1"/>
    </source>
</evidence>
<reference evidence="1" key="1">
    <citation type="submission" date="2023-04" db="EMBL/GenBank/DDBJ databases">
        <title>Ambrosiozyma monospora NBRC 10751.</title>
        <authorList>
            <person name="Ichikawa N."/>
            <person name="Sato H."/>
            <person name="Tonouchi N."/>
        </authorList>
    </citation>
    <scope>NUCLEOTIDE SEQUENCE</scope>
    <source>
        <strain evidence="1">NBRC 10751</strain>
    </source>
</reference>
<gene>
    <name evidence="1" type="ORF">Amon02_000914400</name>
</gene>
<accession>A0ACB5TQN8</accession>
<sequence length="137" mass="15579">MCSSTQYLKHYRSLAFNLRRLAASLLVTPYSNTLALELASVLVIESILQQPSSFIIPQSNGDLSTVWSGYQNYSSSIDYHPGFMFMFKATETTQLYEYYSSFHSHFNDEALNFISSLVDQKDSEFDKLTSKTTLPSN</sequence>
<keyword evidence="2" id="KW-1185">Reference proteome</keyword>
<protein>
    <submittedName>
        <fullName evidence="1">Unnamed protein product</fullName>
    </submittedName>
</protein>
<proteinExistence type="predicted"/>